<reference evidence="1" key="1">
    <citation type="submission" date="2019-03" db="EMBL/GenBank/DDBJ databases">
        <authorList>
            <person name="Hao L."/>
        </authorList>
    </citation>
    <scope>NUCLEOTIDE SEQUENCE</scope>
</reference>
<gene>
    <name evidence="1" type="ORF">SCFA_20009</name>
</gene>
<sequence length="69" mass="8267">MVFCYIRLKRTKKSQKKLGVRTKHERTCPLFWRKGGQNNTCCIYPIQYYCMTVNRKYSISDVVNLPIFV</sequence>
<name>A0A485M070_9ZZZZ</name>
<proteinExistence type="predicted"/>
<accession>A0A485M070</accession>
<protein>
    <submittedName>
        <fullName evidence="1">Uncharacterized protein</fullName>
    </submittedName>
</protein>
<dbReference type="EMBL" id="CAADRM010000081">
    <property type="protein sequence ID" value="VFU13539.1"/>
    <property type="molecule type" value="Genomic_DNA"/>
</dbReference>
<evidence type="ECO:0000313" key="1">
    <source>
        <dbReference type="EMBL" id="VFU13539.1"/>
    </source>
</evidence>
<dbReference type="AlphaFoldDB" id="A0A485M070"/>
<organism evidence="1">
    <name type="scientific">anaerobic digester metagenome</name>
    <dbReference type="NCBI Taxonomy" id="1263854"/>
    <lineage>
        <taxon>unclassified sequences</taxon>
        <taxon>metagenomes</taxon>
        <taxon>ecological metagenomes</taxon>
    </lineage>
</organism>